<reference evidence="6" key="1">
    <citation type="submission" date="2020-05" db="EMBL/GenBank/DDBJ databases">
        <authorList>
            <person name="Chiriac C."/>
            <person name="Salcher M."/>
            <person name="Ghai R."/>
            <person name="Kavagutti S V."/>
        </authorList>
    </citation>
    <scope>NUCLEOTIDE SEQUENCE</scope>
</reference>
<feature type="domain" description="Epoxide hydrolase N-terminal" evidence="4">
    <location>
        <begin position="5"/>
        <end position="112"/>
    </location>
</feature>
<keyword evidence="3" id="KW-0378">Hydrolase</keyword>
<dbReference type="AlphaFoldDB" id="A0A6J7AVD4"/>
<comment type="similarity">
    <text evidence="1">Belongs to the peptidase S33 family.</text>
</comment>
<accession>A0A6J7AVD4</accession>
<dbReference type="PANTHER" id="PTHR21661">
    <property type="entry name" value="EPOXIDE HYDROLASE 1-RELATED"/>
    <property type="match status" value="1"/>
</dbReference>
<name>A0A6J7AVD4_9ZZZZ</name>
<evidence type="ECO:0000256" key="3">
    <source>
        <dbReference type="ARBA" id="ARBA00022801"/>
    </source>
</evidence>
<evidence type="ECO:0000256" key="1">
    <source>
        <dbReference type="ARBA" id="ARBA00010088"/>
    </source>
</evidence>
<evidence type="ECO:0000313" key="5">
    <source>
        <dbReference type="EMBL" id="CAB4751325.1"/>
    </source>
</evidence>
<dbReference type="Pfam" id="PF06441">
    <property type="entry name" value="EHN"/>
    <property type="match status" value="1"/>
</dbReference>
<dbReference type="EMBL" id="CAFBMH010000017">
    <property type="protein sequence ID" value="CAB4898818.1"/>
    <property type="molecule type" value="Genomic_DNA"/>
</dbReference>
<dbReference type="InterPro" id="IPR016292">
    <property type="entry name" value="Epoxide_hydrolase"/>
</dbReference>
<sequence>MRDTEFPIHVLPEVIDDLHRRVRATRWPDQLTDTTWEHGADLRYIRDLAQSWVDAFDWARVEGALNAEMPSRRCTIDGLDVHFTRTVPDLASRERGLPLVLLHGWPSSFVEMRALVPRLVRAGHEVIVPSLPGHGFSSIPLRVGFGADEGAAVIASLMTDVLGHERYVAHGGDRGSFVATSLGLTAPANVAGIHLTLPGGIPGEGGDRSAEETEWLTTTAAWAVEEGGYSAIQGTRPQSLAYAMHDSPVGMLAWIVEKHRAWSDCGGDVERCISREQLLTNATIYWVTGTFRAASHWYWEHRVRPPAAMRPIRIEVPTAVVRYPKEVMRTPRSAVGRKYQLVRWTERPSGGHFPAYEDPEFLADDLATFASDLGATLR</sequence>
<evidence type="ECO:0000256" key="2">
    <source>
        <dbReference type="ARBA" id="ARBA00022797"/>
    </source>
</evidence>
<proteinExistence type="inferred from homology"/>
<dbReference type="PANTHER" id="PTHR21661:SF35">
    <property type="entry name" value="EPOXIDE HYDROLASE"/>
    <property type="match status" value="1"/>
</dbReference>
<dbReference type="EMBL" id="CAFABA010000226">
    <property type="protein sequence ID" value="CAB4836737.1"/>
    <property type="molecule type" value="Genomic_DNA"/>
</dbReference>
<dbReference type="GO" id="GO:0004301">
    <property type="term" value="F:epoxide hydrolase activity"/>
    <property type="evidence" value="ECO:0007669"/>
    <property type="project" value="TreeGrafter"/>
</dbReference>
<dbReference type="Gene3D" id="3.40.50.1820">
    <property type="entry name" value="alpha/beta hydrolase"/>
    <property type="match status" value="1"/>
</dbReference>
<dbReference type="SUPFAM" id="SSF53474">
    <property type="entry name" value="alpha/beta-Hydrolases"/>
    <property type="match status" value="1"/>
</dbReference>
<dbReference type="InterPro" id="IPR000639">
    <property type="entry name" value="Epox_hydrolase-like"/>
</dbReference>
<organism evidence="6">
    <name type="scientific">freshwater metagenome</name>
    <dbReference type="NCBI Taxonomy" id="449393"/>
    <lineage>
        <taxon>unclassified sequences</taxon>
        <taxon>metagenomes</taxon>
        <taxon>ecological metagenomes</taxon>
    </lineage>
</organism>
<evidence type="ECO:0000313" key="7">
    <source>
        <dbReference type="EMBL" id="CAB4898818.1"/>
    </source>
</evidence>
<keyword evidence="2" id="KW-0058">Aromatic hydrocarbons catabolism</keyword>
<evidence type="ECO:0000259" key="4">
    <source>
        <dbReference type="Pfam" id="PF06441"/>
    </source>
</evidence>
<evidence type="ECO:0000313" key="6">
    <source>
        <dbReference type="EMBL" id="CAB4836737.1"/>
    </source>
</evidence>
<dbReference type="PIRSF" id="PIRSF001112">
    <property type="entry name" value="Epoxide_hydrolase"/>
    <property type="match status" value="1"/>
</dbReference>
<protein>
    <submittedName>
        <fullName evidence="6">Unannotated protein</fullName>
    </submittedName>
</protein>
<dbReference type="InterPro" id="IPR029058">
    <property type="entry name" value="AB_hydrolase_fold"/>
</dbReference>
<dbReference type="EMBL" id="CAEZYR010000066">
    <property type="protein sequence ID" value="CAB4751325.1"/>
    <property type="molecule type" value="Genomic_DNA"/>
</dbReference>
<dbReference type="PRINTS" id="PR00412">
    <property type="entry name" value="EPOXHYDRLASE"/>
</dbReference>
<dbReference type="GO" id="GO:0097176">
    <property type="term" value="P:epoxide metabolic process"/>
    <property type="evidence" value="ECO:0007669"/>
    <property type="project" value="TreeGrafter"/>
</dbReference>
<dbReference type="InterPro" id="IPR010497">
    <property type="entry name" value="Epoxide_hydro_N"/>
</dbReference>
<gene>
    <name evidence="5" type="ORF">UFOPK2754_01823</name>
    <name evidence="6" type="ORF">UFOPK3139_03181</name>
    <name evidence="7" type="ORF">UFOPK3543_00742</name>
</gene>